<dbReference type="RefSeq" id="WP_190992400.1">
    <property type="nucleotide sequence ID" value="NZ_JACOIK010000001.1"/>
</dbReference>
<feature type="domain" description="HTH araC/xylS-type" evidence="4">
    <location>
        <begin position="231"/>
        <end position="329"/>
    </location>
</feature>
<protein>
    <submittedName>
        <fullName evidence="5">Helix-turn-helix transcriptional regulator</fullName>
    </submittedName>
</protein>
<dbReference type="PANTHER" id="PTHR47893:SF1">
    <property type="entry name" value="REGULATORY PROTEIN PCHR"/>
    <property type="match status" value="1"/>
</dbReference>
<sequence length="332" mass="38222">MMKFIVSTPEDNLLTAIELPDNYDMASQLHKQEYTRHDLTGSKFRHFHTDGLVLIDAQTICSQQLTAGLLFDSHVIAMVFHFDGDCHMVSTGAEKNTHITFFPGGHNIRVLSRGELDLVFEPNKFVNSFIVLLSKEFCLRVIPQEYNNDLLTAVENGRDVALFPEGSSLSQEMKRIVENVRNCSRKGSFHRLCLEIKIAELMMLQLEQYQLLRSNRPEKPIVHQADVEKIENAKKILEENYSRPPTIKELAMIIGVNETKLKTDFKKMYQRTIHEYTVSLRMHKAYQLITQQNLLLKEVALHVGYQKTSNFTKVFKEFYGISPKQAAIDKIS</sequence>
<dbReference type="PANTHER" id="PTHR47893">
    <property type="entry name" value="REGULATORY PROTEIN PCHR"/>
    <property type="match status" value="1"/>
</dbReference>
<keyword evidence="1" id="KW-0805">Transcription regulation</keyword>
<dbReference type="InterPro" id="IPR020449">
    <property type="entry name" value="Tscrpt_reg_AraC-type_HTH"/>
</dbReference>
<evidence type="ECO:0000256" key="3">
    <source>
        <dbReference type="ARBA" id="ARBA00023163"/>
    </source>
</evidence>
<evidence type="ECO:0000313" key="6">
    <source>
        <dbReference type="Proteomes" id="UP000602759"/>
    </source>
</evidence>
<dbReference type="SMART" id="SM00342">
    <property type="entry name" value="HTH_ARAC"/>
    <property type="match status" value="1"/>
</dbReference>
<keyword evidence="3" id="KW-0804">Transcription</keyword>
<reference evidence="5 6" key="1">
    <citation type="submission" date="2020-08" db="EMBL/GenBank/DDBJ databases">
        <title>Sphingobacterium sp. DN00404 isolated from aquaculture water.</title>
        <authorList>
            <person name="Zhang M."/>
        </authorList>
    </citation>
    <scope>NUCLEOTIDE SEQUENCE [LARGE SCALE GENOMIC DNA]</scope>
    <source>
        <strain evidence="5 6">DN00404</strain>
    </source>
</reference>
<organism evidence="5 6">
    <name type="scientific">Sphingobacterium micropteri</name>
    <dbReference type="NCBI Taxonomy" id="2763501"/>
    <lineage>
        <taxon>Bacteria</taxon>
        <taxon>Pseudomonadati</taxon>
        <taxon>Bacteroidota</taxon>
        <taxon>Sphingobacteriia</taxon>
        <taxon>Sphingobacteriales</taxon>
        <taxon>Sphingobacteriaceae</taxon>
        <taxon>Sphingobacterium</taxon>
    </lineage>
</organism>
<gene>
    <name evidence="5" type="ORF">H8B06_00940</name>
</gene>
<accession>A0ABR7YJD9</accession>
<dbReference type="EMBL" id="JACOIK010000001">
    <property type="protein sequence ID" value="MBD1431376.1"/>
    <property type="molecule type" value="Genomic_DNA"/>
</dbReference>
<dbReference type="PROSITE" id="PS01124">
    <property type="entry name" value="HTH_ARAC_FAMILY_2"/>
    <property type="match status" value="1"/>
</dbReference>
<keyword evidence="6" id="KW-1185">Reference proteome</keyword>
<comment type="caution">
    <text evidence="5">The sequence shown here is derived from an EMBL/GenBank/DDBJ whole genome shotgun (WGS) entry which is preliminary data.</text>
</comment>
<dbReference type="PRINTS" id="PR00032">
    <property type="entry name" value="HTHARAC"/>
</dbReference>
<dbReference type="InterPro" id="IPR053142">
    <property type="entry name" value="PchR_regulatory_protein"/>
</dbReference>
<evidence type="ECO:0000313" key="5">
    <source>
        <dbReference type="EMBL" id="MBD1431376.1"/>
    </source>
</evidence>
<evidence type="ECO:0000259" key="4">
    <source>
        <dbReference type="PROSITE" id="PS01124"/>
    </source>
</evidence>
<evidence type="ECO:0000256" key="2">
    <source>
        <dbReference type="ARBA" id="ARBA00023125"/>
    </source>
</evidence>
<dbReference type="SUPFAM" id="SSF46689">
    <property type="entry name" value="Homeodomain-like"/>
    <property type="match status" value="2"/>
</dbReference>
<name>A0ABR7YJD9_9SPHI</name>
<dbReference type="InterPro" id="IPR018060">
    <property type="entry name" value="HTH_AraC"/>
</dbReference>
<dbReference type="Gene3D" id="1.10.10.60">
    <property type="entry name" value="Homeodomain-like"/>
    <property type="match status" value="2"/>
</dbReference>
<dbReference type="InterPro" id="IPR009057">
    <property type="entry name" value="Homeodomain-like_sf"/>
</dbReference>
<proteinExistence type="predicted"/>
<keyword evidence="2" id="KW-0238">DNA-binding</keyword>
<evidence type="ECO:0000256" key="1">
    <source>
        <dbReference type="ARBA" id="ARBA00023015"/>
    </source>
</evidence>
<dbReference type="Proteomes" id="UP000602759">
    <property type="component" value="Unassembled WGS sequence"/>
</dbReference>
<dbReference type="Pfam" id="PF12833">
    <property type="entry name" value="HTH_18"/>
    <property type="match status" value="1"/>
</dbReference>